<evidence type="ECO:0000256" key="5">
    <source>
        <dbReference type="ARBA" id="ARBA00022741"/>
    </source>
</evidence>
<dbReference type="KEGG" id="cyc:PCC7424_0998"/>
<reference evidence="10" key="1">
    <citation type="journal article" date="2011" name="MBio">
        <title>Novel metabolic attributes of the genus Cyanothece, comprising a group of unicellular nitrogen-fixing Cyanobacteria.</title>
        <authorList>
            <person name="Bandyopadhyay A."/>
            <person name="Elvitigala T."/>
            <person name="Welsh E."/>
            <person name="Stockel J."/>
            <person name="Liberton M."/>
            <person name="Min H."/>
            <person name="Sherman L.A."/>
            <person name="Pakrasi H.B."/>
        </authorList>
    </citation>
    <scope>NUCLEOTIDE SEQUENCE [LARGE SCALE GENOMIC DNA]</scope>
    <source>
        <strain evidence="10">PCC 7424</strain>
    </source>
</reference>
<dbReference type="Pfam" id="PF18765">
    <property type="entry name" value="Polbeta"/>
    <property type="match status" value="1"/>
</dbReference>
<dbReference type="HOGENOM" id="CLU_130257_4_1_3"/>
<evidence type="ECO:0000313" key="9">
    <source>
        <dbReference type="EMBL" id="ACK69452.1"/>
    </source>
</evidence>
<comment type="cofactor">
    <cofactor evidence="1">
        <name>Mg(2+)</name>
        <dbReference type="ChEBI" id="CHEBI:18420"/>
    </cofactor>
</comment>
<dbReference type="AlphaFoldDB" id="B7KIP6"/>
<keyword evidence="5" id="KW-0547">Nucleotide-binding</keyword>
<dbReference type="InterPro" id="IPR041633">
    <property type="entry name" value="Polbeta"/>
</dbReference>
<accession>B7KIP6</accession>
<dbReference type="STRING" id="65393.PCC7424_0998"/>
<keyword evidence="4" id="KW-0479">Metal-binding</keyword>
<evidence type="ECO:0000256" key="4">
    <source>
        <dbReference type="ARBA" id="ARBA00022723"/>
    </source>
</evidence>
<dbReference type="InterPro" id="IPR043519">
    <property type="entry name" value="NT_sf"/>
</dbReference>
<evidence type="ECO:0000256" key="1">
    <source>
        <dbReference type="ARBA" id="ARBA00001946"/>
    </source>
</evidence>
<keyword evidence="2" id="KW-0808">Transferase</keyword>
<dbReference type="Proteomes" id="UP000002384">
    <property type="component" value="Chromosome"/>
</dbReference>
<evidence type="ECO:0000256" key="3">
    <source>
        <dbReference type="ARBA" id="ARBA00022695"/>
    </source>
</evidence>
<dbReference type="GO" id="GO:0016779">
    <property type="term" value="F:nucleotidyltransferase activity"/>
    <property type="evidence" value="ECO:0007669"/>
    <property type="project" value="UniProtKB-KW"/>
</dbReference>
<evidence type="ECO:0000256" key="2">
    <source>
        <dbReference type="ARBA" id="ARBA00022679"/>
    </source>
</evidence>
<name>B7KIP6_GLOC7</name>
<evidence type="ECO:0000256" key="7">
    <source>
        <dbReference type="ARBA" id="ARBA00022842"/>
    </source>
</evidence>
<keyword evidence="3" id="KW-0548">Nucleotidyltransferase</keyword>
<dbReference type="OrthoDB" id="560823at2"/>
<keyword evidence="10" id="KW-1185">Reference proteome</keyword>
<dbReference type="Gene3D" id="3.30.460.10">
    <property type="entry name" value="Beta Polymerase, domain 2"/>
    <property type="match status" value="1"/>
</dbReference>
<dbReference type="InterPro" id="IPR052038">
    <property type="entry name" value="Type-VII_TA_antitoxin"/>
</dbReference>
<protein>
    <submittedName>
        <fullName evidence="9">DNA polymerase beta domain protein region</fullName>
    </submittedName>
</protein>
<gene>
    <name evidence="9" type="ordered locus">PCC7424_0998</name>
</gene>
<evidence type="ECO:0000259" key="8">
    <source>
        <dbReference type="Pfam" id="PF18765"/>
    </source>
</evidence>
<dbReference type="CDD" id="cd05403">
    <property type="entry name" value="NT_KNTase_like"/>
    <property type="match status" value="1"/>
</dbReference>
<evidence type="ECO:0000313" key="10">
    <source>
        <dbReference type="Proteomes" id="UP000002384"/>
    </source>
</evidence>
<dbReference type="GO" id="GO:0046872">
    <property type="term" value="F:metal ion binding"/>
    <property type="evidence" value="ECO:0007669"/>
    <property type="project" value="UniProtKB-KW"/>
</dbReference>
<sequence length="102" mass="12098">MNIFTLPINLPLEKIQRFCKYYHIRKLSLFGSVLREDFTEESDVDVLVEFEEGKTPGLSIITMEDELSEIIKRKIDLRTRGDLSHYFREKVINESLVIYEQN</sequence>
<dbReference type="SUPFAM" id="SSF81301">
    <property type="entry name" value="Nucleotidyltransferase"/>
    <property type="match status" value="1"/>
</dbReference>
<dbReference type="EMBL" id="CP001291">
    <property type="protein sequence ID" value="ACK69452.1"/>
    <property type="molecule type" value="Genomic_DNA"/>
</dbReference>
<keyword evidence="7" id="KW-0460">Magnesium</keyword>
<feature type="domain" description="Polymerase beta nucleotidyltransferase" evidence="8">
    <location>
        <begin position="13"/>
        <end position="102"/>
    </location>
</feature>
<dbReference type="RefSeq" id="WP_012598399.1">
    <property type="nucleotide sequence ID" value="NC_011729.1"/>
</dbReference>
<proteinExistence type="predicted"/>
<evidence type="ECO:0000256" key="6">
    <source>
        <dbReference type="ARBA" id="ARBA00022840"/>
    </source>
</evidence>
<dbReference type="PANTHER" id="PTHR33571:SF12">
    <property type="entry name" value="BSL3053 PROTEIN"/>
    <property type="match status" value="1"/>
</dbReference>
<dbReference type="PANTHER" id="PTHR33571">
    <property type="entry name" value="SSL8005 PROTEIN"/>
    <property type="match status" value="1"/>
</dbReference>
<dbReference type="eggNOG" id="COG1669">
    <property type="taxonomic scope" value="Bacteria"/>
</dbReference>
<organism evidence="9 10">
    <name type="scientific">Gloeothece citriformis (strain PCC 7424)</name>
    <name type="common">Cyanothece sp. (strain PCC 7424)</name>
    <dbReference type="NCBI Taxonomy" id="65393"/>
    <lineage>
        <taxon>Bacteria</taxon>
        <taxon>Bacillati</taxon>
        <taxon>Cyanobacteriota</taxon>
        <taxon>Cyanophyceae</taxon>
        <taxon>Oscillatoriophycideae</taxon>
        <taxon>Chroococcales</taxon>
        <taxon>Aphanothecaceae</taxon>
        <taxon>Gloeothece</taxon>
        <taxon>Gloeothece citriformis</taxon>
    </lineage>
</organism>
<keyword evidence="6" id="KW-0067">ATP-binding</keyword>
<dbReference type="GO" id="GO:0005524">
    <property type="term" value="F:ATP binding"/>
    <property type="evidence" value="ECO:0007669"/>
    <property type="project" value="UniProtKB-KW"/>
</dbReference>